<dbReference type="EMBL" id="JAPFQN010000003">
    <property type="protein sequence ID" value="MCX2743060.1"/>
    <property type="molecule type" value="Genomic_DNA"/>
</dbReference>
<reference evidence="2 3" key="1">
    <citation type="submission" date="2022-11" db="EMBL/GenBank/DDBJ databases">
        <title>The characterization of three novel Bacteroidetes species and genomic analysis of their roles in tidal elemental geochemical cycles.</title>
        <authorList>
            <person name="Ma K."/>
        </authorList>
    </citation>
    <scope>NUCLEOTIDE SEQUENCE [LARGE SCALE GENOMIC DNA]</scope>
    <source>
        <strain evidence="2 3">M17</strain>
    </source>
</reference>
<dbReference type="RefSeq" id="WP_266055431.1">
    <property type="nucleotide sequence ID" value="NZ_JAPFQN010000003.1"/>
</dbReference>
<dbReference type="Proteomes" id="UP001209885">
    <property type="component" value="Unassembled WGS sequence"/>
</dbReference>
<evidence type="ECO:0000313" key="2">
    <source>
        <dbReference type="EMBL" id="MCX2743060.1"/>
    </source>
</evidence>
<comment type="caution">
    <text evidence="2">The sequence shown here is derived from an EMBL/GenBank/DDBJ whole genome shotgun (WGS) entry which is preliminary data.</text>
</comment>
<keyword evidence="3" id="KW-1185">Reference proteome</keyword>
<feature type="transmembrane region" description="Helical" evidence="1">
    <location>
        <begin position="7"/>
        <end position="27"/>
    </location>
</feature>
<proteinExistence type="predicted"/>
<organism evidence="2 3">
    <name type="scientific">Mangrovivirga halotolerans</name>
    <dbReference type="NCBI Taxonomy" id="2993936"/>
    <lineage>
        <taxon>Bacteria</taxon>
        <taxon>Pseudomonadati</taxon>
        <taxon>Bacteroidota</taxon>
        <taxon>Cytophagia</taxon>
        <taxon>Cytophagales</taxon>
        <taxon>Mangrovivirgaceae</taxon>
        <taxon>Mangrovivirga</taxon>
    </lineage>
</organism>
<evidence type="ECO:0000256" key="1">
    <source>
        <dbReference type="SAM" id="Phobius"/>
    </source>
</evidence>
<feature type="transmembrane region" description="Helical" evidence="1">
    <location>
        <begin position="42"/>
        <end position="61"/>
    </location>
</feature>
<protein>
    <recommendedName>
        <fullName evidence="4">DoxX-like protein</fullName>
    </recommendedName>
</protein>
<gene>
    <name evidence="2" type="ORF">OO013_04245</name>
</gene>
<accession>A0ABT3RMM0</accession>
<keyword evidence="1" id="KW-1133">Transmembrane helix</keyword>
<feature type="transmembrane region" description="Helical" evidence="1">
    <location>
        <begin position="68"/>
        <end position="85"/>
    </location>
</feature>
<evidence type="ECO:0000313" key="3">
    <source>
        <dbReference type="Proteomes" id="UP001209885"/>
    </source>
</evidence>
<feature type="transmembrane region" description="Helical" evidence="1">
    <location>
        <begin position="91"/>
        <end position="115"/>
    </location>
</feature>
<sequence>MAYKKIILSVLWLILGSMYIIQVLTIVFKDPHTKNLIEFPEYVIFTKTLCGITALIFAYLILSGSKYVLKYLIVILILVLLSLGYDFYSYGYVMLVLSGENFILLTLLIISIISLKNTYRVS</sequence>
<evidence type="ECO:0008006" key="4">
    <source>
        <dbReference type="Google" id="ProtNLM"/>
    </source>
</evidence>
<name>A0ABT3RMM0_9BACT</name>
<keyword evidence="1" id="KW-0472">Membrane</keyword>
<keyword evidence="1" id="KW-0812">Transmembrane</keyword>